<dbReference type="GO" id="GO:0007188">
    <property type="term" value="P:adenylate cyclase-modulating G protein-coupled receptor signaling pathway"/>
    <property type="evidence" value="ECO:0000318"/>
    <property type="project" value="GO_Central"/>
</dbReference>
<dbReference type="InterPro" id="IPR000832">
    <property type="entry name" value="GPCR_2_secretin-like"/>
</dbReference>
<dbReference type="Gene3D" id="1.20.1070.10">
    <property type="entry name" value="Rhodopsin 7-helix transmembrane proteins"/>
    <property type="match status" value="1"/>
</dbReference>
<dbReference type="PROSITE" id="PS00650">
    <property type="entry name" value="G_PROTEIN_RECEP_F2_2"/>
    <property type="match status" value="1"/>
</dbReference>
<feature type="chain" id="PRO_5003089140" evidence="12">
    <location>
        <begin position="25"/>
        <end position="502"/>
    </location>
</feature>
<feature type="signal peptide" evidence="12">
    <location>
        <begin position="1"/>
        <end position="24"/>
    </location>
</feature>
<dbReference type="InterPro" id="IPR017981">
    <property type="entry name" value="GPCR_2-like_7TM"/>
</dbReference>
<dbReference type="AlphaFoldDB" id="D6WAU9"/>
<dbReference type="STRING" id="7070.D6WAU9"/>
<evidence type="ECO:0000313" key="15">
    <source>
        <dbReference type="EMBL" id="EEZ99292.1"/>
    </source>
</evidence>
<feature type="transmembrane region" description="Helical" evidence="11">
    <location>
        <begin position="208"/>
        <end position="233"/>
    </location>
</feature>
<dbReference type="InterPro" id="IPR017983">
    <property type="entry name" value="GPCR_2_secretin-like_CS"/>
</dbReference>
<dbReference type="SMART" id="SM00008">
    <property type="entry name" value="HormR"/>
    <property type="match status" value="1"/>
</dbReference>
<dbReference type="SUPFAM" id="SSF81321">
    <property type="entry name" value="Family A G protein-coupled receptor-like"/>
    <property type="match status" value="1"/>
</dbReference>
<evidence type="ECO:0000256" key="6">
    <source>
        <dbReference type="ARBA" id="ARBA00023040"/>
    </source>
</evidence>
<dbReference type="SUPFAM" id="SSF111418">
    <property type="entry name" value="Hormone receptor domain"/>
    <property type="match status" value="1"/>
</dbReference>
<feature type="transmembrane region" description="Helical" evidence="11">
    <location>
        <begin position="367"/>
        <end position="391"/>
    </location>
</feature>
<organism evidence="15 16">
    <name type="scientific">Tribolium castaneum</name>
    <name type="common">Red flour beetle</name>
    <dbReference type="NCBI Taxonomy" id="7070"/>
    <lineage>
        <taxon>Eukaryota</taxon>
        <taxon>Metazoa</taxon>
        <taxon>Ecdysozoa</taxon>
        <taxon>Arthropoda</taxon>
        <taxon>Hexapoda</taxon>
        <taxon>Insecta</taxon>
        <taxon>Pterygota</taxon>
        <taxon>Neoptera</taxon>
        <taxon>Endopterygota</taxon>
        <taxon>Coleoptera</taxon>
        <taxon>Polyphaga</taxon>
        <taxon>Cucujiformia</taxon>
        <taxon>Tenebrionidae</taxon>
        <taxon>Tenebrionidae incertae sedis</taxon>
        <taxon>Tribolium</taxon>
    </lineage>
</organism>
<feature type="transmembrane region" description="Helical" evidence="11">
    <location>
        <begin position="440"/>
        <end position="460"/>
    </location>
</feature>
<keyword evidence="7 11" id="KW-0472">Membrane</keyword>
<evidence type="ECO:0000256" key="2">
    <source>
        <dbReference type="ARBA" id="ARBA00005314"/>
    </source>
</evidence>
<keyword evidence="6" id="KW-0297">G-protein coupled receptor</keyword>
<keyword evidence="5 11" id="KW-1133">Transmembrane helix</keyword>
<evidence type="ECO:0000256" key="8">
    <source>
        <dbReference type="ARBA" id="ARBA00023170"/>
    </source>
</evidence>
<evidence type="ECO:0000259" key="14">
    <source>
        <dbReference type="PROSITE" id="PS50261"/>
    </source>
</evidence>
<dbReference type="OrthoDB" id="5967113at2759"/>
<dbReference type="CDD" id="cd15262">
    <property type="entry name" value="7tmB1_NPR_B3_insect-like"/>
    <property type="match status" value="1"/>
</dbReference>
<dbReference type="PROSITE" id="PS50261">
    <property type="entry name" value="G_PROTEIN_RECEP_F2_4"/>
    <property type="match status" value="1"/>
</dbReference>
<sequence>MRFNYIVVILISVCLLISTKNIQAQAKLCRSSQGLIHRSFWNRWTGYLCYHYDKRVKFKYNYTIIPYDSSYIPVTFINNKTDFFWYDFRNETSLNYIRPSYKSDTIFEKWKTCAQEASNCCDYSMTSENINPSDEYPCPAIWDDWSCFSPAKAGSVSKILCPDLTFSSEIRECELQAQKECFRNGTWKSKTDYGPCSVPAVLKTRHRFHIIVLSVAAVLSAPAVAIFYSFRAFRLQLRFILHRNLILVIIIKNLLVVITKEMVIMEALTSDGDDTILNGNSVTCRVLAFFENVAKNGVFAAMFLDGFDLHRSIVRPFADAMSSRFVYCAFFVLSCCPALIWALLRGLHQGEFCWVVDNTGDQWVTDAFRLTILTVNFVLLVDIIRVIVLKLRHDSVSQQTKTTLRVTLFLVPLFGVHIVITVNRNMVPDNTCDSMDVYYFATYLIEGLQGVLVAFLFCYINKEVHHEIMNAWRKTVICLQQKLDAKSERTTSATIVESMTCY</sequence>
<dbReference type="PROSITE" id="PS50227">
    <property type="entry name" value="G_PROTEIN_RECEP_F2_3"/>
    <property type="match status" value="1"/>
</dbReference>
<dbReference type="InterPro" id="IPR036445">
    <property type="entry name" value="GPCR_2_extracell_dom_sf"/>
</dbReference>
<dbReference type="GO" id="GO:0008528">
    <property type="term" value="F:G protein-coupled peptide receptor activity"/>
    <property type="evidence" value="ECO:0000318"/>
    <property type="project" value="GO_Central"/>
</dbReference>
<dbReference type="HOGENOM" id="CLU_002753_4_2_1"/>
<dbReference type="InterPro" id="IPR001879">
    <property type="entry name" value="GPCR_2_extracellular_dom"/>
</dbReference>
<feature type="transmembrane region" description="Helical" evidence="11">
    <location>
        <begin position="245"/>
        <end position="265"/>
    </location>
</feature>
<feature type="domain" description="G-protein coupled receptors family 2 profile 1" evidence="13">
    <location>
        <begin position="120"/>
        <end position="200"/>
    </location>
</feature>
<dbReference type="PRINTS" id="PR00249">
    <property type="entry name" value="GPCRSECRETIN"/>
</dbReference>
<evidence type="ECO:0000256" key="4">
    <source>
        <dbReference type="ARBA" id="ARBA00022692"/>
    </source>
</evidence>
<keyword evidence="16" id="KW-1185">Reference proteome</keyword>
<dbReference type="PANTHER" id="PTHR45620:SF42">
    <property type="entry name" value="G-PROTEIN COUPLED RECEPTOR SEB-2"/>
    <property type="match status" value="1"/>
</dbReference>
<evidence type="ECO:0000256" key="9">
    <source>
        <dbReference type="ARBA" id="ARBA00023180"/>
    </source>
</evidence>
<evidence type="ECO:0000256" key="1">
    <source>
        <dbReference type="ARBA" id="ARBA00004651"/>
    </source>
</evidence>
<dbReference type="InterPro" id="IPR050332">
    <property type="entry name" value="GPCR_2"/>
</dbReference>
<dbReference type="Gene3D" id="4.10.1240.10">
    <property type="entry name" value="GPCR, family 2, extracellular hormone receptor domain"/>
    <property type="match status" value="1"/>
</dbReference>
<feature type="transmembrane region" description="Helical" evidence="11">
    <location>
        <begin position="403"/>
        <end position="420"/>
    </location>
</feature>
<evidence type="ECO:0000259" key="13">
    <source>
        <dbReference type="PROSITE" id="PS50227"/>
    </source>
</evidence>
<evidence type="ECO:0000256" key="5">
    <source>
        <dbReference type="ARBA" id="ARBA00022989"/>
    </source>
</evidence>
<dbReference type="GO" id="GO:0005886">
    <property type="term" value="C:plasma membrane"/>
    <property type="evidence" value="ECO:0000318"/>
    <property type="project" value="GO_Central"/>
</dbReference>
<dbReference type="KEGG" id="tca:657245"/>
<dbReference type="OMA" id="HEIMNAW"/>
<keyword evidence="4 11" id="KW-0812">Transmembrane</keyword>
<keyword evidence="12" id="KW-0732">Signal</keyword>
<accession>D6WAU9</accession>
<dbReference type="Pfam" id="PF02793">
    <property type="entry name" value="HRM"/>
    <property type="match status" value="1"/>
</dbReference>
<feature type="domain" description="G-protein coupled receptors family 2 profile 2" evidence="14">
    <location>
        <begin position="205"/>
        <end position="461"/>
    </location>
</feature>
<feature type="transmembrane region" description="Helical" evidence="11">
    <location>
        <begin position="325"/>
        <end position="347"/>
    </location>
</feature>
<dbReference type="eggNOG" id="KOG4564">
    <property type="taxonomic scope" value="Eukaryota"/>
</dbReference>
<evidence type="ECO:0000256" key="10">
    <source>
        <dbReference type="ARBA" id="ARBA00023224"/>
    </source>
</evidence>
<dbReference type="GO" id="GO:0007166">
    <property type="term" value="P:cell surface receptor signaling pathway"/>
    <property type="evidence" value="ECO:0007669"/>
    <property type="project" value="InterPro"/>
</dbReference>
<dbReference type="PROSITE" id="PS00649">
    <property type="entry name" value="G_PROTEIN_RECEP_F2_1"/>
    <property type="match status" value="1"/>
</dbReference>
<dbReference type="PhylomeDB" id="D6WAU9"/>
<dbReference type="Proteomes" id="UP000007266">
    <property type="component" value="Linkage group 2"/>
</dbReference>
<evidence type="ECO:0000256" key="12">
    <source>
        <dbReference type="SAM" id="SignalP"/>
    </source>
</evidence>
<evidence type="ECO:0000256" key="7">
    <source>
        <dbReference type="ARBA" id="ARBA00023136"/>
    </source>
</evidence>
<keyword evidence="3" id="KW-1003">Cell membrane</keyword>
<proteinExistence type="inferred from homology"/>
<comment type="similarity">
    <text evidence="2">Belongs to the G-protein coupled receptor 2 family.</text>
</comment>
<keyword evidence="8 15" id="KW-0675">Receptor</keyword>
<comment type="subcellular location">
    <subcellularLocation>
        <location evidence="1">Cell membrane</location>
        <topology evidence="1">Multi-pass membrane protein</topology>
    </subcellularLocation>
</comment>
<dbReference type="Pfam" id="PF00002">
    <property type="entry name" value="7tm_2"/>
    <property type="match status" value="1"/>
</dbReference>
<reference evidence="15 16" key="2">
    <citation type="journal article" date="2010" name="Nucleic Acids Res.">
        <title>BeetleBase in 2010: revisions to provide comprehensive genomic information for Tribolium castaneum.</title>
        <authorList>
            <person name="Kim H.S."/>
            <person name="Murphy T."/>
            <person name="Xia J."/>
            <person name="Caragea D."/>
            <person name="Park Y."/>
            <person name="Beeman R.W."/>
            <person name="Lorenzen M.D."/>
            <person name="Butcher S."/>
            <person name="Manak J.R."/>
            <person name="Brown S.J."/>
        </authorList>
    </citation>
    <scope>GENOME REANNOTATION</scope>
    <source>
        <strain evidence="15 16">Georgia GA2</strain>
    </source>
</reference>
<name>D6WAU9_TRICA</name>
<evidence type="ECO:0000256" key="11">
    <source>
        <dbReference type="SAM" id="Phobius"/>
    </source>
</evidence>
<keyword evidence="10" id="KW-0807">Transducer</keyword>
<dbReference type="EMBL" id="KQ971312">
    <property type="protein sequence ID" value="EEZ99292.1"/>
    <property type="molecule type" value="Genomic_DNA"/>
</dbReference>
<dbReference type="PANTHER" id="PTHR45620">
    <property type="entry name" value="PDF RECEPTOR-LIKE PROTEIN-RELATED"/>
    <property type="match status" value="1"/>
</dbReference>
<protein>
    <submittedName>
        <fullName evidence="15">Calcitonin gene-related peptide type 1 receptor-like Protein</fullName>
    </submittedName>
</protein>
<evidence type="ECO:0000313" key="16">
    <source>
        <dbReference type="Proteomes" id="UP000007266"/>
    </source>
</evidence>
<keyword evidence="9" id="KW-0325">Glycoprotein</keyword>
<evidence type="ECO:0000256" key="3">
    <source>
        <dbReference type="ARBA" id="ARBA00022475"/>
    </source>
</evidence>
<reference evidence="15 16" key="1">
    <citation type="journal article" date="2008" name="Nature">
        <title>The genome of the model beetle and pest Tribolium castaneum.</title>
        <authorList>
            <consortium name="Tribolium Genome Sequencing Consortium"/>
            <person name="Richards S."/>
            <person name="Gibbs R.A."/>
            <person name="Weinstock G.M."/>
            <person name="Brown S.J."/>
            <person name="Denell R."/>
            <person name="Beeman R.W."/>
            <person name="Gibbs R."/>
            <person name="Beeman R.W."/>
            <person name="Brown S.J."/>
            <person name="Bucher G."/>
            <person name="Friedrich M."/>
            <person name="Grimmelikhuijzen C.J."/>
            <person name="Klingler M."/>
            <person name="Lorenzen M."/>
            <person name="Richards S."/>
            <person name="Roth S."/>
            <person name="Schroder R."/>
            <person name="Tautz D."/>
            <person name="Zdobnov E.M."/>
            <person name="Muzny D."/>
            <person name="Gibbs R.A."/>
            <person name="Weinstock G.M."/>
            <person name="Attaway T."/>
            <person name="Bell S."/>
            <person name="Buhay C.J."/>
            <person name="Chandrabose M.N."/>
            <person name="Chavez D."/>
            <person name="Clerk-Blankenburg K.P."/>
            <person name="Cree A."/>
            <person name="Dao M."/>
            <person name="Davis C."/>
            <person name="Chacko J."/>
            <person name="Dinh H."/>
            <person name="Dugan-Rocha S."/>
            <person name="Fowler G."/>
            <person name="Garner T.T."/>
            <person name="Garnes J."/>
            <person name="Gnirke A."/>
            <person name="Hawes A."/>
            <person name="Hernandez J."/>
            <person name="Hines S."/>
            <person name="Holder M."/>
            <person name="Hume J."/>
            <person name="Jhangiani S.N."/>
            <person name="Joshi V."/>
            <person name="Khan Z.M."/>
            <person name="Jackson L."/>
            <person name="Kovar C."/>
            <person name="Kowis A."/>
            <person name="Lee S."/>
            <person name="Lewis L.R."/>
            <person name="Margolis J."/>
            <person name="Morgan M."/>
            <person name="Nazareth L.V."/>
            <person name="Nguyen N."/>
            <person name="Okwuonu G."/>
            <person name="Parker D."/>
            <person name="Richards S."/>
            <person name="Ruiz S.J."/>
            <person name="Santibanez J."/>
            <person name="Savard J."/>
            <person name="Scherer S.E."/>
            <person name="Schneider B."/>
            <person name="Sodergren E."/>
            <person name="Tautz D."/>
            <person name="Vattahil S."/>
            <person name="Villasana D."/>
            <person name="White C.S."/>
            <person name="Wright R."/>
            <person name="Park Y."/>
            <person name="Beeman R.W."/>
            <person name="Lord J."/>
            <person name="Oppert B."/>
            <person name="Lorenzen M."/>
            <person name="Brown S."/>
            <person name="Wang L."/>
            <person name="Savard J."/>
            <person name="Tautz D."/>
            <person name="Richards S."/>
            <person name="Weinstock G."/>
            <person name="Gibbs R.A."/>
            <person name="Liu Y."/>
            <person name="Worley K."/>
            <person name="Weinstock G."/>
            <person name="Elsik C.G."/>
            <person name="Reese J.T."/>
            <person name="Elhaik E."/>
            <person name="Landan G."/>
            <person name="Graur D."/>
            <person name="Arensburger P."/>
            <person name="Atkinson P."/>
            <person name="Beeman R.W."/>
            <person name="Beidler J."/>
            <person name="Brown S.J."/>
            <person name="Demuth J.P."/>
            <person name="Drury D.W."/>
            <person name="Du Y.Z."/>
            <person name="Fujiwara H."/>
            <person name="Lorenzen M."/>
            <person name="Maselli V."/>
            <person name="Osanai M."/>
            <person name="Park Y."/>
            <person name="Robertson H.M."/>
            <person name="Tu Z."/>
            <person name="Wang J.J."/>
            <person name="Wang S."/>
            <person name="Richards S."/>
            <person name="Song H."/>
            <person name="Zhang L."/>
            <person name="Sodergren E."/>
            <person name="Werner D."/>
            <person name="Stanke M."/>
            <person name="Morgenstern B."/>
            <person name="Solovyev V."/>
            <person name="Kosarev P."/>
            <person name="Brown G."/>
            <person name="Chen H.C."/>
            <person name="Ermolaeva O."/>
            <person name="Hlavina W."/>
            <person name="Kapustin Y."/>
            <person name="Kiryutin B."/>
            <person name="Kitts P."/>
            <person name="Maglott D."/>
            <person name="Pruitt K."/>
            <person name="Sapojnikov V."/>
            <person name="Souvorov A."/>
            <person name="Mackey A.J."/>
            <person name="Waterhouse R.M."/>
            <person name="Wyder S."/>
            <person name="Zdobnov E.M."/>
            <person name="Zdobnov E.M."/>
            <person name="Wyder S."/>
            <person name="Kriventseva E.V."/>
            <person name="Kadowaki T."/>
            <person name="Bork P."/>
            <person name="Aranda M."/>
            <person name="Bao R."/>
            <person name="Beermann A."/>
            <person name="Berns N."/>
            <person name="Bolognesi R."/>
            <person name="Bonneton F."/>
            <person name="Bopp D."/>
            <person name="Brown S.J."/>
            <person name="Bucher G."/>
            <person name="Butts T."/>
            <person name="Chaumot A."/>
            <person name="Denell R.E."/>
            <person name="Ferrier D.E."/>
            <person name="Friedrich M."/>
            <person name="Gordon C.M."/>
            <person name="Jindra M."/>
            <person name="Klingler M."/>
            <person name="Lan Q."/>
            <person name="Lattorff H.M."/>
            <person name="Laudet V."/>
            <person name="von Levetsow C."/>
            <person name="Liu Z."/>
            <person name="Lutz R."/>
            <person name="Lynch J.A."/>
            <person name="da Fonseca R.N."/>
            <person name="Posnien N."/>
            <person name="Reuter R."/>
            <person name="Roth S."/>
            <person name="Savard J."/>
            <person name="Schinko J.B."/>
            <person name="Schmitt C."/>
            <person name="Schoppmeier M."/>
            <person name="Schroder R."/>
            <person name="Shippy T.D."/>
            <person name="Simonnet F."/>
            <person name="Marques-Souza H."/>
            <person name="Tautz D."/>
            <person name="Tomoyasu Y."/>
            <person name="Trauner J."/>
            <person name="Van der Zee M."/>
            <person name="Vervoort M."/>
            <person name="Wittkopp N."/>
            <person name="Wimmer E.A."/>
            <person name="Yang X."/>
            <person name="Jones A.K."/>
            <person name="Sattelle D.B."/>
            <person name="Ebert P.R."/>
            <person name="Nelson D."/>
            <person name="Scott J.G."/>
            <person name="Beeman R.W."/>
            <person name="Muthukrishnan S."/>
            <person name="Kramer K.J."/>
            <person name="Arakane Y."/>
            <person name="Beeman R.W."/>
            <person name="Zhu Q."/>
            <person name="Hogenkamp D."/>
            <person name="Dixit R."/>
            <person name="Oppert B."/>
            <person name="Jiang H."/>
            <person name="Zou Z."/>
            <person name="Marshall J."/>
            <person name="Elpidina E."/>
            <person name="Vinokurov K."/>
            <person name="Oppert C."/>
            <person name="Zou Z."/>
            <person name="Evans J."/>
            <person name="Lu Z."/>
            <person name="Zhao P."/>
            <person name="Sumathipala N."/>
            <person name="Altincicek B."/>
            <person name="Vilcinskas A."/>
            <person name="Williams M."/>
            <person name="Hultmark D."/>
            <person name="Hetru C."/>
            <person name="Jiang H."/>
            <person name="Grimmelikhuijzen C.J."/>
            <person name="Hauser F."/>
            <person name="Cazzamali G."/>
            <person name="Williamson M."/>
            <person name="Park Y."/>
            <person name="Li B."/>
            <person name="Tanaka Y."/>
            <person name="Predel R."/>
            <person name="Neupert S."/>
            <person name="Schachtner J."/>
            <person name="Verleyen P."/>
            <person name="Raible F."/>
            <person name="Bork P."/>
            <person name="Friedrich M."/>
            <person name="Walden K.K."/>
            <person name="Robertson H.M."/>
            <person name="Angeli S."/>
            <person name="Foret S."/>
            <person name="Bucher G."/>
            <person name="Schuetz S."/>
            <person name="Maleszka R."/>
            <person name="Wimmer E.A."/>
            <person name="Beeman R.W."/>
            <person name="Lorenzen M."/>
            <person name="Tomoyasu Y."/>
            <person name="Miller S.C."/>
            <person name="Grossmann D."/>
            <person name="Bucher G."/>
        </authorList>
    </citation>
    <scope>NUCLEOTIDE SEQUENCE [LARGE SCALE GENOMIC DNA]</scope>
    <source>
        <strain evidence="15 16">Georgia GA2</strain>
    </source>
</reference>
<gene>
    <name evidence="15" type="primary">AUGUSTUS-3.0.2_01222</name>
    <name evidence="15" type="ORF">TcasGA2_TC001222</name>
</gene>